<dbReference type="InterPro" id="IPR054505">
    <property type="entry name" value="Myb_DNA-bind_8"/>
</dbReference>
<dbReference type="Proteomes" id="UP000191285">
    <property type="component" value="Unassembled WGS sequence"/>
</dbReference>
<name>A0A1V6TR68_9EURO</name>
<protein>
    <recommendedName>
        <fullName evidence="2">Myb-like DNA-binding domain-containing protein</fullName>
    </recommendedName>
</protein>
<accession>A0A1V6TR68</accession>
<evidence type="ECO:0000259" key="2">
    <source>
        <dbReference type="Pfam" id="PF22980"/>
    </source>
</evidence>
<feature type="compositionally biased region" description="Basic and acidic residues" evidence="1">
    <location>
        <begin position="219"/>
        <end position="254"/>
    </location>
</feature>
<evidence type="ECO:0000313" key="3">
    <source>
        <dbReference type="EMBL" id="OQE28781.1"/>
    </source>
</evidence>
<feature type="compositionally biased region" description="Polar residues" evidence="1">
    <location>
        <begin position="73"/>
        <end position="84"/>
    </location>
</feature>
<dbReference type="OrthoDB" id="3944408at2759"/>
<dbReference type="AlphaFoldDB" id="A0A1V6TR68"/>
<reference evidence="4" key="1">
    <citation type="journal article" date="2017" name="Nat. Microbiol.">
        <title>Global analysis of biosynthetic gene clusters reveals vast potential of secondary metabolite production in Penicillium species.</title>
        <authorList>
            <person name="Nielsen J.C."/>
            <person name="Grijseels S."/>
            <person name="Prigent S."/>
            <person name="Ji B."/>
            <person name="Dainat J."/>
            <person name="Nielsen K.F."/>
            <person name="Frisvad J.C."/>
            <person name="Workman M."/>
            <person name="Nielsen J."/>
        </authorList>
    </citation>
    <scope>NUCLEOTIDE SEQUENCE [LARGE SCALE GENOMIC DNA]</scope>
    <source>
        <strain evidence="4">IBT 24891</strain>
    </source>
</reference>
<feature type="domain" description="Myb-like DNA-binding" evidence="2">
    <location>
        <begin position="14"/>
        <end position="58"/>
    </location>
</feature>
<feature type="region of interest" description="Disordered" evidence="1">
    <location>
        <begin position="206"/>
        <end position="254"/>
    </location>
</feature>
<proteinExistence type="predicted"/>
<evidence type="ECO:0000313" key="4">
    <source>
        <dbReference type="Proteomes" id="UP000191285"/>
    </source>
</evidence>
<dbReference type="Pfam" id="PF22980">
    <property type="entry name" value="Myb_DNA-bind_8"/>
    <property type="match status" value="1"/>
</dbReference>
<feature type="region of interest" description="Disordered" evidence="1">
    <location>
        <begin position="60"/>
        <end position="85"/>
    </location>
</feature>
<keyword evidence="4" id="KW-1185">Reference proteome</keyword>
<sequence>MVQRTKVLDTEGTTPRFLFSMIKQLDLKSIDWNKVAQDLEISNGHAARMRYSRFRLQMDGPSRAPRVAKKNPPKSNGIKSNAQTPFPHIQPGFIPKLEAFDCVAQNSSLIKRENIGQCLSNIQGIPDVSEGFQFSPLMAHPGITYPYVPSYVHHGMPFSMGTGIMSTGYPLLGSDFASWNDSPSSPFVPQQDFSNNDRCISHSVLNSSPTMNWEPQPPLERENHLSESPHVKPEDQTEQTDLHDETLPDISVKR</sequence>
<organism evidence="3 4">
    <name type="scientific">Penicillium steckii</name>
    <dbReference type="NCBI Taxonomy" id="303698"/>
    <lineage>
        <taxon>Eukaryota</taxon>
        <taxon>Fungi</taxon>
        <taxon>Dikarya</taxon>
        <taxon>Ascomycota</taxon>
        <taxon>Pezizomycotina</taxon>
        <taxon>Eurotiomycetes</taxon>
        <taxon>Eurotiomycetidae</taxon>
        <taxon>Eurotiales</taxon>
        <taxon>Aspergillaceae</taxon>
        <taxon>Penicillium</taxon>
    </lineage>
</organism>
<comment type="caution">
    <text evidence="3">The sequence shown here is derived from an EMBL/GenBank/DDBJ whole genome shotgun (WGS) entry which is preliminary data.</text>
</comment>
<gene>
    <name evidence="3" type="ORF">PENSTE_c003G08435</name>
</gene>
<evidence type="ECO:0000256" key="1">
    <source>
        <dbReference type="SAM" id="MobiDB-lite"/>
    </source>
</evidence>
<dbReference type="STRING" id="303698.A0A1V6TR68"/>
<dbReference type="EMBL" id="MLKD01000003">
    <property type="protein sequence ID" value="OQE28781.1"/>
    <property type="molecule type" value="Genomic_DNA"/>
</dbReference>